<evidence type="ECO:0000256" key="6">
    <source>
        <dbReference type="ARBA" id="ARBA00022989"/>
    </source>
</evidence>
<dbReference type="Pfam" id="PF03471">
    <property type="entry name" value="CorC_HlyC"/>
    <property type="match status" value="1"/>
</dbReference>
<organism evidence="14 15">
    <name type="scientific">Vineibacter terrae</name>
    <dbReference type="NCBI Taxonomy" id="2586908"/>
    <lineage>
        <taxon>Bacteria</taxon>
        <taxon>Pseudomonadati</taxon>
        <taxon>Pseudomonadota</taxon>
        <taxon>Alphaproteobacteria</taxon>
        <taxon>Hyphomicrobiales</taxon>
        <taxon>Vineibacter</taxon>
    </lineage>
</organism>
<keyword evidence="3" id="KW-1003">Cell membrane</keyword>
<dbReference type="SUPFAM" id="SSF54631">
    <property type="entry name" value="CBS-domain pair"/>
    <property type="match status" value="1"/>
</dbReference>
<dbReference type="EMBL" id="VDUZ01000009">
    <property type="protein sequence ID" value="TXL77118.1"/>
    <property type="molecule type" value="Genomic_DNA"/>
</dbReference>
<evidence type="ECO:0000313" key="15">
    <source>
        <dbReference type="Proteomes" id="UP000321638"/>
    </source>
</evidence>
<evidence type="ECO:0000256" key="1">
    <source>
        <dbReference type="ARBA" id="ARBA00004651"/>
    </source>
</evidence>
<evidence type="ECO:0000259" key="13">
    <source>
        <dbReference type="PROSITE" id="PS51846"/>
    </source>
</evidence>
<comment type="subcellular location">
    <subcellularLocation>
        <location evidence="1">Cell membrane</location>
        <topology evidence="1">Multi-pass membrane protein</topology>
    </subcellularLocation>
</comment>
<evidence type="ECO:0000313" key="14">
    <source>
        <dbReference type="EMBL" id="TXL77118.1"/>
    </source>
</evidence>
<dbReference type="FunFam" id="3.10.580.10:FF:000002">
    <property type="entry name" value="Magnesium/cobalt efflux protein CorC"/>
    <property type="match status" value="1"/>
</dbReference>
<dbReference type="PROSITE" id="PS51371">
    <property type="entry name" value="CBS"/>
    <property type="match status" value="1"/>
</dbReference>
<dbReference type="Gene3D" id="3.30.465.10">
    <property type="match status" value="1"/>
</dbReference>
<dbReference type="Pfam" id="PF00571">
    <property type="entry name" value="CBS"/>
    <property type="match status" value="1"/>
</dbReference>
<dbReference type="InterPro" id="IPR046342">
    <property type="entry name" value="CBS_dom_sf"/>
</dbReference>
<dbReference type="SMART" id="SM01091">
    <property type="entry name" value="CorC_HlyC"/>
    <property type="match status" value="1"/>
</dbReference>
<dbReference type="InterPro" id="IPR005170">
    <property type="entry name" value="Transptr-assoc_dom"/>
</dbReference>
<dbReference type="InterPro" id="IPR002550">
    <property type="entry name" value="CNNM"/>
</dbReference>
<evidence type="ECO:0000256" key="11">
    <source>
        <dbReference type="SAM" id="Phobius"/>
    </source>
</evidence>
<dbReference type="PANTHER" id="PTHR22777:SF32">
    <property type="entry name" value="UPF0053 INNER MEMBRANE PROTEIN YFJD"/>
    <property type="match status" value="1"/>
</dbReference>
<keyword evidence="8 10" id="KW-0472">Membrane</keyword>
<evidence type="ECO:0000256" key="4">
    <source>
        <dbReference type="ARBA" id="ARBA00022692"/>
    </source>
</evidence>
<comment type="caution">
    <text evidence="14">The sequence shown here is derived from an EMBL/GenBank/DDBJ whole genome shotgun (WGS) entry which is preliminary data.</text>
</comment>
<accession>A0A5C8PQB7</accession>
<dbReference type="GO" id="GO:0050660">
    <property type="term" value="F:flavin adenine dinucleotide binding"/>
    <property type="evidence" value="ECO:0007669"/>
    <property type="project" value="InterPro"/>
</dbReference>
<keyword evidence="6 10" id="KW-1133">Transmembrane helix</keyword>
<dbReference type="InterPro" id="IPR036318">
    <property type="entry name" value="FAD-bd_PCMH-like_sf"/>
</dbReference>
<keyword evidence="15" id="KW-1185">Reference proteome</keyword>
<dbReference type="SUPFAM" id="SSF56176">
    <property type="entry name" value="FAD-binding/transporter-associated domain-like"/>
    <property type="match status" value="1"/>
</dbReference>
<dbReference type="OrthoDB" id="9805314at2"/>
<sequence length="435" mass="47087">MEPQLDLGLSPAIAGPLVLLCLIVSAFLSAAETAITGASRPRMHRLQHQGNRRAATVNSLLDQKDQVISAILVGYNVVNILAASLTTAVLADLFGAAGVAYATVGITVMVVLFAEVMPKTWALLHADRVALVLAPGLKVALTLLGPTARAVSATARFFLRLLGVRPVVGHDAHAQNELLRGAIDLHGEGGHEPEAPTEKKMLRSVLDLANLGVEAVMTHRANVEAFDIDMPTDKLVDHVLKSPHTRLPLYRGQLENIVGVIHAKALFRAVQRHDGPLATLNLDAFVSEPWFIPETTSLLDQLQAFKQRREHFALVIDEYGALQGVVTLEDIIEEIVGEIDDEHDIRVVGVEVSADGSYVCAGGVPVRDLNREFGWELPEDLATTIAGLVLHEARRIPDVGQTFAFHGFRFEVLKREGNRIAQLRLVPPAAEPPGL</sequence>
<dbReference type="CDD" id="cd04590">
    <property type="entry name" value="CBS_pair_CorC_HlyC_assoc"/>
    <property type="match status" value="1"/>
</dbReference>
<keyword evidence="7 9" id="KW-0129">CBS domain</keyword>
<keyword evidence="4 10" id="KW-0812">Transmembrane</keyword>
<feature type="transmembrane region" description="Helical" evidence="11">
    <location>
        <begin position="12"/>
        <end position="35"/>
    </location>
</feature>
<evidence type="ECO:0000256" key="5">
    <source>
        <dbReference type="ARBA" id="ARBA00022737"/>
    </source>
</evidence>
<keyword evidence="5" id="KW-0677">Repeat</keyword>
<evidence type="ECO:0000256" key="3">
    <source>
        <dbReference type="ARBA" id="ARBA00022475"/>
    </source>
</evidence>
<evidence type="ECO:0000259" key="12">
    <source>
        <dbReference type="PROSITE" id="PS51371"/>
    </source>
</evidence>
<dbReference type="Gene3D" id="3.10.580.10">
    <property type="entry name" value="CBS-domain"/>
    <property type="match status" value="1"/>
</dbReference>
<feature type="transmembrane region" description="Helical" evidence="11">
    <location>
        <begin position="67"/>
        <end position="87"/>
    </location>
</feature>
<comment type="similarity">
    <text evidence="2">Belongs to the UPF0053 family. Hemolysin C subfamily.</text>
</comment>
<feature type="domain" description="CBS" evidence="12">
    <location>
        <begin position="285"/>
        <end position="342"/>
    </location>
</feature>
<reference evidence="14 15" key="1">
    <citation type="submission" date="2019-06" db="EMBL/GenBank/DDBJ databases">
        <title>New taxonomy in bacterial strain CC-CFT640, isolated from vineyard.</title>
        <authorList>
            <person name="Lin S.-Y."/>
            <person name="Tsai C.-F."/>
            <person name="Young C.-C."/>
        </authorList>
    </citation>
    <scope>NUCLEOTIDE SEQUENCE [LARGE SCALE GENOMIC DNA]</scope>
    <source>
        <strain evidence="14 15">CC-CFT640</strain>
    </source>
</reference>
<dbReference type="Proteomes" id="UP000321638">
    <property type="component" value="Unassembled WGS sequence"/>
</dbReference>
<gene>
    <name evidence="14" type="ORF">FHP25_10130</name>
</gene>
<protein>
    <submittedName>
        <fullName evidence="14">HlyC/CorC family transporter</fullName>
    </submittedName>
</protein>
<dbReference type="AlphaFoldDB" id="A0A5C8PQB7"/>
<dbReference type="Pfam" id="PF01595">
    <property type="entry name" value="CNNM"/>
    <property type="match status" value="1"/>
</dbReference>
<dbReference type="GO" id="GO:0005886">
    <property type="term" value="C:plasma membrane"/>
    <property type="evidence" value="ECO:0007669"/>
    <property type="project" value="UniProtKB-SubCell"/>
</dbReference>
<feature type="domain" description="CNNM transmembrane" evidence="13">
    <location>
        <begin position="7"/>
        <end position="193"/>
    </location>
</feature>
<feature type="transmembrane region" description="Helical" evidence="11">
    <location>
        <begin position="93"/>
        <end position="114"/>
    </location>
</feature>
<evidence type="ECO:0000256" key="9">
    <source>
        <dbReference type="PROSITE-ProRule" id="PRU00703"/>
    </source>
</evidence>
<name>A0A5C8PQB7_9HYPH</name>
<evidence type="ECO:0000256" key="10">
    <source>
        <dbReference type="PROSITE-ProRule" id="PRU01193"/>
    </source>
</evidence>
<dbReference type="InterPro" id="IPR000644">
    <property type="entry name" value="CBS_dom"/>
</dbReference>
<dbReference type="PANTHER" id="PTHR22777">
    <property type="entry name" value="HEMOLYSIN-RELATED"/>
    <property type="match status" value="1"/>
</dbReference>
<evidence type="ECO:0000256" key="8">
    <source>
        <dbReference type="ARBA" id="ARBA00023136"/>
    </source>
</evidence>
<evidence type="ECO:0000256" key="2">
    <source>
        <dbReference type="ARBA" id="ARBA00006446"/>
    </source>
</evidence>
<dbReference type="InterPro" id="IPR016169">
    <property type="entry name" value="FAD-bd_PCMH_sub2"/>
</dbReference>
<dbReference type="InterPro" id="IPR044751">
    <property type="entry name" value="Ion_transp-like_CBS"/>
</dbReference>
<dbReference type="PROSITE" id="PS51846">
    <property type="entry name" value="CNNM"/>
    <property type="match status" value="1"/>
</dbReference>
<evidence type="ECO:0000256" key="7">
    <source>
        <dbReference type="ARBA" id="ARBA00023122"/>
    </source>
</evidence>
<dbReference type="RefSeq" id="WP_147846818.1">
    <property type="nucleotide sequence ID" value="NZ_VDUZ01000009.1"/>
</dbReference>
<proteinExistence type="inferred from homology"/>